<dbReference type="GO" id="GO:0046872">
    <property type="term" value="F:metal ion binding"/>
    <property type="evidence" value="ECO:0007669"/>
    <property type="project" value="UniProtKB-KW"/>
</dbReference>
<dbReference type="EC" id="2.2.1.1" evidence="6"/>
<dbReference type="Gene3D" id="3.40.50.970">
    <property type="match status" value="2"/>
</dbReference>
<reference evidence="19 20" key="1">
    <citation type="journal article" date="2018" name="PLoS ONE">
        <title>The draft genome of Kipferlia bialata reveals reductive genome evolution in fornicate parasites.</title>
        <authorList>
            <person name="Tanifuji G."/>
            <person name="Takabayashi S."/>
            <person name="Kume K."/>
            <person name="Takagi M."/>
            <person name="Nakayama T."/>
            <person name="Kamikawa R."/>
            <person name="Inagaki Y."/>
            <person name="Hashimoto T."/>
        </authorList>
    </citation>
    <scope>NUCLEOTIDE SEQUENCE [LARGE SCALE GENOMIC DNA]</scope>
    <source>
        <strain evidence="19">NY0173</strain>
    </source>
</reference>
<dbReference type="InterPro" id="IPR049557">
    <property type="entry name" value="Transketolase_CS"/>
</dbReference>
<comment type="cofactor">
    <cofactor evidence="1">
        <name>Ca(2+)</name>
        <dbReference type="ChEBI" id="CHEBI:29108"/>
    </cofactor>
</comment>
<dbReference type="GO" id="GO:0005829">
    <property type="term" value="C:cytosol"/>
    <property type="evidence" value="ECO:0007669"/>
    <property type="project" value="TreeGrafter"/>
</dbReference>
<evidence type="ECO:0000256" key="16">
    <source>
        <dbReference type="PIRSR" id="PIRSR605478-4"/>
    </source>
</evidence>
<proteinExistence type="inferred from homology"/>
<comment type="caution">
    <text evidence="19">The sequence shown here is derived from an EMBL/GenBank/DDBJ whole genome shotgun (WGS) entry which is preliminary data.</text>
</comment>
<evidence type="ECO:0000256" key="5">
    <source>
        <dbReference type="ARBA" id="ARBA00011738"/>
    </source>
</evidence>
<dbReference type="AlphaFoldDB" id="A0A9K3CUC1"/>
<keyword evidence="20" id="KW-1185">Reference proteome</keyword>
<dbReference type="PANTHER" id="PTHR43522">
    <property type="entry name" value="TRANSKETOLASE"/>
    <property type="match status" value="1"/>
</dbReference>
<comment type="subunit">
    <text evidence="5">Homodimer.</text>
</comment>
<feature type="binding site" evidence="15">
    <location>
        <position position="204"/>
    </location>
    <ligand>
        <name>thiamine diphosphate</name>
        <dbReference type="ChEBI" id="CHEBI:58937"/>
    </ligand>
</feature>
<feature type="binding site" evidence="14">
    <location>
        <position position="45"/>
    </location>
    <ligand>
        <name>substrate</name>
    </ligand>
</feature>
<evidence type="ECO:0000256" key="11">
    <source>
        <dbReference type="ARBA" id="ARBA00023052"/>
    </source>
</evidence>
<dbReference type="Proteomes" id="UP000265618">
    <property type="component" value="Unassembled WGS sequence"/>
</dbReference>
<dbReference type="Gene3D" id="3.40.50.920">
    <property type="match status" value="1"/>
</dbReference>
<feature type="binding site" evidence="15">
    <location>
        <begin position="133"/>
        <end position="135"/>
    </location>
    <ligand>
        <name>thiamine diphosphate</name>
        <dbReference type="ChEBI" id="CHEBI:58937"/>
    </ligand>
</feature>
<sequence>MDPDGPCCEQLFSVHNNMTMDTDNLAVNTIRCLSADMVSKAKSGHPGAPIGCAPIAHVLFSDLMKFYAPVPKWMGRDYFVLSNGHASALMYSMLHLAGFKLPMSELENFRQFGSKTPGHPERGVTPGVEVTTGPLGQGVSNAVGIAVAAKVMGHKYNKPNFPLFDNHVYSIVGDGCLMEGVSAEALSLAGTLNLDNLTVIWDDNKITIDGATDQAFAEDTIARFKAYGFETFVVEEGDTDIVGLRETLAKAKACPKPSFVAVRTTIGYKSAKEGTAAVHGSPLNAEHLAELKGALGMPADKFFHVPESVEAHYKGKGVAREAAFEEWSQMVEAYLATYPENANVVKRIISGEREVEADAEALIATLMEKDLKDSFPVGKGLSTRKASGEVLSALYNELPWMMGGSADLSGSNCTRIAGAGVFGKDNRDSRYIPFGVREHAMCAISNGIAAYSTALVPFDATFLVFLGYCVGALRVGALSRQRSIHVFTHDSIGLGEDGPTHMPIETMTYIRSTPNMADWRPADGDETIGAYAWSVCCSEGPSVMALSRQNVPHLAGSTPAKAMRGGYVVVQETTEAPKVVLISTGTEVSLTIEAAKAVEAAYGVEGCVRVVSMPSMVVYKRQSAEYRASVVPAGVPVVSVEPHHSMSWAGLSHFHIGLDRFGESAPIKALYEHFGFTPEAICAKVQKVVAQLEGNVPALGFVQVE</sequence>
<name>A0A9K3CUC1_9EUKA</name>
<evidence type="ECO:0000256" key="1">
    <source>
        <dbReference type="ARBA" id="ARBA00001913"/>
    </source>
</evidence>
<feature type="binding site" evidence="15">
    <location>
        <position position="85"/>
    </location>
    <ligand>
        <name>thiamine diphosphate</name>
        <dbReference type="ChEBI" id="CHEBI:58937"/>
    </ligand>
</feature>
<protein>
    <recommendedName>
        <fullName evidence="6">transketolase</fullName>
        <ecNumber evidence="6">2.2.1.1</ecNumber>
    </recommendedName>
</protein>
<feature type="binding site" evidence="16">
    <location>
        <position position="206"/>
    </location>
    <ligand>
        <name>Mg(2+)</name>
        <dbReference type="ChEBI" id="CHEBI:18420"/>
    </ligand>
</feature>
<comment type="cofactor">
    <cofactor evidence="3">
        <name>Co(2+)</name>
        <dbReference type="ChEBI" id="CHEBI:48828"/>
    </cofactor>
</comment>
<dbReference type="InterPro" id="IPR020826">
    <property type="entry name" value="Transketolase_BS"/>
</dbReference>
<dbReference type="InterPro" id="IPR009014">
    <property type="entry name" value="Transketo_C/PFOR_II"/>
</dbReference>
<dbReference type="InterPro" id="IPR029061">
    <property type="entry name" value="THDP-binding"/>
</dbReference>
<evidence type="ECO:0000256" key="6">
    <source>
        <dbReference type="ARBA" id="ARBA00013152"/>
    </source>
</evidence>
<keyword evidence="11 15" id="KW-0786">Thiamine pyrophosphate</keyword>
<feature type="binding site" evidence="14">
    <location>
        <position position="497"/>
    </location>
    <ligand>
        <name>substrate</name>
    </ligand>
</feature>
<keyword evidence="8 16" id="KW-0479">Metal-binding</keyword>
<evidence type="ECO:0000256" key="15">
    <source>
        <dbReference type="PIRSR" id="PIRSR605478-3"/>
    </source>
</evidence>
<feature type="binding site" evidence="14">
    <location>
        <position position="384"/>
    </location>
    <ligand>
        <name>substrate</name>
    </ligand>
</feature>
<feature type="site" description="Important for catalytic activity" evidence="17">
    <location>
        <position position="45"/>
    </location>
</feature>
<evidence type="ECO:0000313" key="20">
    <source>
        <dbReference type="Proteomes" id="UP000265618"/>
    </source>
</evidence>
<dbReference type="GO" id="GO:0004802">
    <property type="term" value="F:transketolase activity"/>
    <property type="evidence" value="ECO:0007669"/>
    <property type="project" value="UniProtKB-EC"/>
</dbReference>
<dbReference type="NCBIfam" id="TIGR00232">
    <property type="entry name" value="tktlase_bact"/>
    <property type="match status" value="1"/>
</dbReference>
<evidence type="ECO:0000259" key="18">
    <source>
        <dbReference type="SMART" id="SM00861"/>
    </source>
</evidence>
<evidence type="ECO:0000256" key="9">
    <source>
        <dbReference type="ARBA" id="ARBA00022837"/>
    </source>
</evidence>
<evidence type="ECO:0000256" key="17">
    <source>
        <dbReference type="PIRSR" id="PIRSR605478-5"/>
    </source>
</evidence>
<evidence type="ECO:0000256" key="10">
    <source>
        <dbReference type="ARBA" id="ARBA00022842"/>
    </source>
</evidence>
<feature type="binding site" evidence="14">
    <location>
        <position position="548"/>
    </location>
    <ligand>
        <name>substrate</name>
    </ligand>
</feature>
<dbReference type="EMBL" id="BDIP01001061">
    <property type="protein sequence ID" value="GIQ83469.1"/>
    <property type="molecule type" value="Genomic_DNA"/>
</dbReference>
<dbReference type="CDD" id="cd02012">
    <property type="entry name" value="TPP_TK"/>
    <property type="match status" value="1"/>
</dbReference>
<feature type="site" description="Important for catalytic activity" evidence="17">
    <location>
        <position position="279"/>
    </location>
</feature>
<dbReference type="Pfam" id="PF22613">
    <property type="entry name" value="Transketolase_C_1"/>
    <property type="match status" value="1"/>
</dbReference>
<feature type="binding site" evidence="16">
    <location>
        <position position="204"/>
    </location>
    <ligand>
        <name>Mg(2+)</name>
        <dbReference type="ChEBI" id="CHEBI:18420"/>
    </ligand>
</feature>
<dbReference type="PROSITE" id="PS00802">
    <property type="entry name" value="TRANSKETOLASE_2"/>
    <property type="match status" value="1"/>
</dbReference>
<evidence type="ECO:0000256" key="8">
    <source>
        <dbReference type="ARBA" id="ARBA00022723"/>
    </source>
</evidence>
<comment type="cofactor">
    <cofactor evidence="16">
        <name>Mg(2+)</name>
        <dbReference type="ChEBI" id="CHEBI:18420"/>
    </cofactor>
    <text evidence="16">Binds 1 Mg(2+) ion per subunit. Can also utilize other divalent metal cations, such as Ca(2+), Mn(2+) and Co(2+).</text>
</comment>
<dbReference type="PANTHER" id="PTHR43522:SF2">
    <property type="entry name" value="TRANSKETOLASE 1-RELATED"/>
    <property type="match status" value="1"/>
</dbReference>
<keyword evidence="9" id="KW-0106">Calcium</keyword>
<dbReference type="SUPFAM" id="SSF52518">
    <property type="entry name" value="Thiamin diphosphate-binding fold (THDP-binding)"/>
    <property type="match status" value="2"/>
</dbReference>
<feature type="binding site" evidence="15">
    <location>
        <position position="175"/>
    </location>
    <ligand>
        <name>thiamine diphosphate</name>
        <dbReference type="ChEBI" id="CHEBI:58937"/>
    </ligand>
</feature>
<dbReference type="InterPro" id="IPR005474">
    <property type="entry name" value="Transketolase_N"/>
</dbReference>
<comment type="similarity">
    <text evidence="4">Belongs to the transketolase family.</text>
</comment>
<evidence type="ECO:0000256" key="4">
    <source>
        <dbReference type="ARBA" id="ARBA00007131"/>
    </source>
</evidence>
<dbReference type="InterPro" id="IPR005475">
    <property type="entry name" value="Transketolase-like_Pyr-bd"/>
</dbReference>
<dbReference type="CDD" id="cd07033">
    <property type="entry name" value="TPP_PYR_DXS_TK_like"/>
    <property type="match status" value="1"/>
</dbReference>
<accession>A0A9K3CUC1</accession>
<evidence type="ECO:0000256" key="14">
    <source>
        <dbReference type="PIRSR" id="PIRSR605478-2"/>
    </source>
</evidence>
<feature type="binding site" evidence="16">
    <location>
        <position position="174"/>
    </location>
    <ligand>
        <name>Mg(2+)</name>
        <dbReference type="ChEBI" id="CHEBI:18420"/>
    </ligand>
</feature>
<dbReference type="FunFam" id="3.40.50.970:FF:000004">
    <property type="entry name" value="Transketolase"/>
    <property type="match status" value="1"/>
</dbReference>
<evidence type="ECO:0000256" key="2">
    <source>
        <dbReference type="ARBA" id="ARBA00001936"/>
    </source>
</evidence>
<dbReference type="InterPro" id="IPR055152">
    <property type="entry name" value="Transketolase-like_C_2"/>
</dbReference>
<dbReference type="OrthoDB" id="10267175at2759"/>
<dbReference type="GO" id="GO:0006098">
    <property type="term" value="P:pentose-phosphate shunt"/>
    <property type="evidence" value="ECO:0007669"/>
    <property type="project" value="TreeGrafter"/>
</dbReference>
<dbReference type="PROSITE" id="PS00801">
    <property type="entry name" value="TRANSKETOLASE_1"/>
    <property type="match status" value="1"/>
</dbReference>
<organism evidence="19 20">
    <name type="scientific">Kipferlia bialata</name>
    <dbReference type="NCBI Taxonomy" id="797122"/>
    <lineage>
        <taxon>Eukaryota</taxon>
        <taxon>Metamonada</taxon>
        <taxon>Carpediemonas-like organisms</taxon>
        <taxon>Kipferlia</taxon>
    </lineage>
</organism>
<keyword evidence="10 16" id="KW-0460">Magnesium</keyword>
<feature type="binding site" evidence="14">
    <location>
        <position position="279"/>
    </location>
    <ligand>
        <name>substrate</name>
    </ligand>
</feature>
<evidence type="ECO:0000313" key="19">
    <source>
        <dbReference type="EMBL" id="GIQ83469.1"/>
    </source>
</evidence>
<feature type="active site" description="Proton donor" evidence="13">
    <location>
        <position position="438"/>
    </location>
</feature>
<dbReference type="InterPro" id="IPR005478">
    <property type="entry name" value="Transketolase_bac-like"/>
</dbReference>
<feature type="domain" description="Transketolase-like pyrimidine-binding" evidence="18">
    <location>
        <begin position="381"/>
        <end position="553"/>
    </location>
</feature>
<comment type="catalytic activity">
    <reaction evidence="12">
        <text>D-sedoheptulose 7-phosphate + D-glyceraldehyde 3-phosphate = aldehydo-D-ribose 5-phosphate + D-xylulose 5-phosphate</text>
        <dbReference type="Rhea" id="RHEA:10508"/>
        <dbReference type="ChEBI" id="CHEBI:57483"/>
        <dbReference type="ChEBI" id="CHEBI:57737"/>
        <dbReference type="ChEBI" id="CHEBI:58273"/>
        <dbReference type="ChEBI" id="CHEBI:59776"/>
        <dbReference type="EC" id="2.2.1.1"/>
    </reaction>
</comment>
<dbReference type="SMART" id="SM00861">
    <property type="entry name" value="Transket_pyr"/>
    <property type="match status" value="1"/>
</dbReference>
<feature type="binding site" evidence="15">
    <location>
        <position position="465"/>
    </location>
    <ligand>
        <name>thiamine diphosphate</name>
        <dbReference type="ChEBI" id="CHEBI:58937"/>
    </ligand>
</feature>
<dbReference type="Pfam" id="PF02779">
    <property type="entry name" value="Transket_pyr"/>
    <property type="match status" value="1"/>
</dbReference>
<feature type="binding site" evidence="14">
    <location>
        <position position="501"/>
    </location>
    <ligand>
        <name>substrate</name>
    </ligand>
</feature>
<dbReference type="InterPro" id="IPR033247">
    <property type="entry name" value="Transketolase_fam"/>
</dbReference>
<evidence type="ECO:0000256" key="7">
    <source>
        <dbReference type="ARBA" id="ARBA00022679"/>
    </source>
</evidence>
<dbReference type="SUPFAM" id="SSF52922">
    <property type="entry name" value="TK C-terminal domain-like"/>
    <property type="match status" value="1"/>
</dbReference>
<feature type="binding site" evidence="14">
    <location>
        <position position="489"/>
    </location>
    <ligand>
        <name>substrate</name>
    </ligand>
</feature>
<evidence type="ECO:0000256" key="12">
    <source>
        <dbReference type="ARBA" id="ARBA00049473"/>
    </source>
</evidence>
<keyword evidence="7" id="KW-0808">Transferase</keyword>
<comment type="cofactor">
    <cofactor evidence="2">
        <name>Mn(2+)</name>
        <dbReference type="ChEBI" id="CHEBI:29035"/>
    </cofactor>
</comment>
<dbReference type="FunFam" id="3.40.50.970:FF:000045">
    <property type="entry name" value="Transketolase"/>
    <property type="match status" value="1"/>
</dbReference>
<gene>
    <name evidence="19" type="ORF">KIPB_004797</name>
</gene>
<feature type="binding site" evidence="14">
    <location>
        <position position="411"/>
    </location>
    <ligand>
        <name>substrate</name>
    </ligand>
</feature>
<comment type="cofactor">
    <cofactor evidence="15">
        <name>thiamine diphosphate</name>
        <dbReference type="ChEBI" id="CHEBI:58937"/>
    </cofactor>
    <text evidence="15">Binds 1 thiamine pyrophosphate per subunit. During the reaction, the substrate forms a covalent intermediate with the cofactor.</text>
</comment>
<evidence type="ECO:0000256" key="3">
    <source>
        <dbReference type="ARBA" id="ARBA00001941"/>
    </source>
</evidence>
<feature type="binding site" evidence="15">
    <location>
        <position position="279"/>
    </location>
    <ligand>
        <name>thiamine diphosphate</name>
        <dbReference type="ChEBI" id="CHEBI:58937"/>
    </ligand>
</feature>
<dbReference type="Pfam" id="PF00456">
    <property type="entry name" value="Transketolase_N"/>
    <property type="match status" value="1"/>
</dbReference>
<evidence type="ECO:0000256" key="13">
    <source>
        <dbReference type="PIRSR" id="PIRSR605478-1"/>
    </source>
</evidence>